<evidence type="ECO:0000313" key="16">
    <source>
        <dbReference type="EMBL" id="KAJ1160215.1"/>
    </source>
</evidence>
<keyword evidence="5" id="KW-0132">Cell division</keyword>
<proteinExistence type="inferred from homology"/>
<accession>A0AAV7S7S7</accession>
<dbReference type="InterPro" id="IPR050304">
    <property type="entry name" value="MT-severing_AAA_ATPase"/>
</dbReference>
<keyword evidence="7" id="KW-0547">Nucleotide-binding</keyword>
<gene>
    <name evidence="16" type="ORF">NDU88_000717</name>
</gene>
<dbReference type="GO" id="GO:0005813">
    <property type="term" value="C:centrosome"/>
    <property type="evidence" value="ECO:0007669"/>
    <property type="project" value="UniProtKB-SubCell"/>
</dbReference>
<dbReference type="SUPFAM" id="SSF52540">
    <property type="entry name" value="P-loop containing nucleoside triphosphate hydrolases"/>
    <property type="match status" value="1"/>
</dbReference>
<evidence type="ECO:0000256" key="6">
    <source>
        <dbReference type="ARBA" id="ARBA00022701"/>
    </source>
</evidence>
<dbReference type="Pfam" id="PF00004">
    <property type="entry name" value="AAA"/>
    <property type="match status" value="1"/>
</dbReference>
<dbReference type="PANTHER" id="PTHR23074">
    <property type="entry name" value="AAA DOMAIN-CONTAINING"/>
    <property type="match status" value="1"/>
</dbReference>
<feature type="region of interest" description="Disordered" evidence="14">
    <location>
        <begin position="358"/>
        <end position="442"/>
    </location>
</feature>
<evidence type="ECO:0000256" key="11">
    <source>
        <dbReference type="ARBA" id="ARBA00023242"/>
    </source>
</evidence>
<protein>
    <recommendedName>
        <fullName evidence="13">Fidgetin</fullName>
    </recommendedName>
</protein>
<name>A0AAV7S7S7_PLEWA</name>
<evidence type="ECO:0000256" key="10">
    <source>
        <dbReference type="ARBA" id="ARBA00023212"/>
    </source>
</evidence>
<keyword evidence="8" id="KW-0498">Mitosis</keyword>
<evidence type="ECO:0000256" key="14">
    <source>
        <dbReference type="SAM" id="MobiDB-lite"/>
    </source>
</evidence>
<keyword evidence="4" id="KW-0963">Cytoplasm</keyword>
<reference evidence="16" key="1">
    <citation type="journal article" date="2022" name="bioRxiv">
        <title>Sequencing and chromosome-scale assembly of the giantPleurodeles waltlgenome.</title>
        <authorList>
            <person name="Brown T."/>
            <person name="Elewa A."/>
            <person name="Iarovenko S."/>
            <person name="Subramanian E."/>
            <person name="Araus A.J."/>
            <person name="Petzold A."/>
            <person name="Susuki M."/>
            <person name="Suzuki K.-i.T."/>
            <person name="Hayashi T."/>
            <person name="Toyoda A."/>
            <person name="Oliveira C."/>
            <person name="Osipova E."/>
            <person name="Leigh N.D."/>
            <person name="Simon A."/>
            <person name="Yun M.H."/>
        </authorList>
    </citation>
    <scope>NUCLEOTIDE SEQUENCE</scope>
    <source>
        <strain evidence="16">20211129_DDA</strain>
        <tissue evidence="16">Liver</tissue>
    </source>
</reference>
<feature type="region of interest" description="Disordered" evidence="14">
    <location>
        <begin position="452"/>
        <end position="471"/>
    </location>
</feature>
<dbReference type="GO" id="GO:0016887">
    <property type="term" value="F:ATP hydrolysis activity"/>
    <property type="evidence" value="ECO:0007669"/>
    <property type="project" value="InterPro"/>
</dbReference>
<keyword evidence="10" id="KW-0206">Cytoskeleton</keyword>
<organism evidence="16 17">
    <name type="scientific">Pleurodeles waltl</name>
    <name type="common">Iberian ribbed newt</name>
    <dbReference type="NCBI Taxonomy" id="8319"/>
    <lineage>
        <taxon>Eukaryota</taxon>
        <taxon>Metazoa</taxon>
        <taxon>Chordata</taxon>
        <taxon>Craniata</taxon>
        <taxon>Vertebrata</taxon>
        <taxon>Euteleostomi</taxon>
        <taxon>Amphibia</taxon>
        <taxon>Batrachia</taxon>
        <taxon>Caudata</taxon>
        <taxon>Salamandroidea</taxon>
        <taxon>Salamandridae</taxon>
        <taxon>Pleurodelinae</taxon>
        <taxon>Pleurodeles</taxon>
    </lineage>
</organism>
<evidence type="ECO:0000256" key="7">
    <source>
        <dbReference type="ARBA" id="ARBA00022741"/>
    </source>
</evidence>
<keyword evidence="6" id="KW-0493">Microtubule</keyword>
<dbReference type="PANTHER" id="PTHR23074:SF33">
    <property type="entry name" value="FIDGETIN-LIKE PROTEIN 2"/>
    <property type="match status" value="1"/>
</dbReference>
<dbReference type="InterPro" id="IPR003959">
    <property type="entry name" value="ATPase_AAA_core"/>
</dbReference>
<evidence type="ECO:0000256" key="13">
    <source>
        <dbReference type="ARBA" id="ARBA00071323"/>
    </source>
</evidence>
<comment type="similarity">
    <text evidence="3">Belongs to the AAA ATPase family.</text>
</comment>
<dbReference type="EMBL" id="JANPWB010000008">
    <property type="protein sequence ID" value="KAJ1160215.1"/>
    <property type="molecule type" value="Genomic_DNA"/>
</dbReference>
<dbReference type="InterPro" id="IPR027417">
    <property type="entry name" value="P-loop_NTPase"/>
</dbReference>
<dbReference type="Proteomes" id="UP001066276">
    <property type="component" value="Chromosome 4_2"/>
</dbReference>
<evidence type="ECO:0000256" key="8">
    <source>
        <dbReference type="ARBA" id="ARBA00022776"/>
    </source>
</evidence>
<dbReference type="GO" id="GO:0005524">
    <property type="term" value="F:ATP binding"/>
    <property type="evidence" value="ECO:0007669"/>
    <property type="project" value="UniProtKB-KW"/>
</dbReference>
<sequence>MLCCQFHSGRSHTLVEIQVTTMKRNGWIFEPHGRGDGASWKLLADMQKHLVAVVRQGNLSRYRRLGGCSSVGWRHAIIMAGVTLASQSESYIRCRGLLKMHWTPEHAQPLNQWPEQHLDVSSTTSSPAHKSDLYHSSRQRFNYAWANDDISALTASNLLKRYAEKYSGVLDSPYERPTLNSYTDGAFGPVNGQKGELESWQMSHSSEATYPLTSMHDGLAGSKSGVASAVASGNGSVGIGSSSIGPGNMSDSIYPSNTCGGATTSSGLGTPQDYTSGYSSTYLPPGYCSQPTTALPPAHPASLHSSGLLQSAHPSPTLVPGYSPSGPMYNYASSAYPSQPALGPGYASMHPHPSASYLPSGIAAPTPLPPPNASSRPPVVPGYGYQSSGLGPIPVPPISSESSSSLKRKAFELPVEEEGDSRYRKYSYEQPKSISEPPYQISDNGVSSECRGNGFNRSNETSQVSYKAGKRSTAEEHIGKYNNQSMKAIVSPNSFATEASLRSGEPFDKFTPAAMVNGERGGTEHGHTFAHRMQVPIIKQEPFFSQSEEQLKDTDPLLLELVNNEIVDCGPPVQWTDIAGQVSIKAMIEEELVWPILRPGAYTGASRPPRTILLFGPRGAGKTLLSRCICTQLGSTLMRLSCASLVSKWKSEGEKILETIFFVASCRQPSVVFISEIDILLSSRVKEEGSQLMNMKTQLLSYLESIATSANDNVIVIGTTQRPDDIEESVHRLFAKRFYISPPDTLARRQILHHTLAQQNYCLSEREMASVVQHTEGYLSSELVQLCQLAGADQLHSIAGQLQPTNYKDFEGAFCKLRPSTSQKELDLFSEWNKMYGSRH</sequence>
<evidence type="ECO:0000256" key="12">
    <source>
        <dbReference type="ARBA" id="ARBA00023306"/>
    </source>
</evidence>
<keyword evidence="11" id="KW-0539">Nucleus</keyword>
<evidence type="ECO:0000256" key="2">
    <source>
        <dbReference type="ARBA" id="ARBA00004300"/>
    </source>
</evidence>
<dbReference type="SMART" id="SM00382">
    <property type="entry name" value="AAA"/>
    <property type="match status" value="1"/>
</dbReference>
<evidence type="ECO:0000256" key="3">
    <source>
        <dbReference type="ARBA" id="ARBA00006914"/>
    </source>
</evidence>
<evidence type="ECO:0000256" key="1">
    <source>
        <dbReference type="ARBA" id="ARBA00004109"/>
    </source>
</evidence>
<dbReference type="GO" id="GO:0051301">
    <property type="term" value="P:cell division"/>
    <property type="evidence" value="ECO:0007669"/>
    <property type="project" value="UniProtKB-KW"/>
</dbReference>
<evidence type="ECO:0000313" key="17">
    <source>
        <dbReference type="Proteomes" id="UP001066276"/>
    </source>
</evidence>
<keyword evidence="9" id="KW-0067">ATP-binding</keyword>
<keyword evidence="12" id="KW-0131">Cell cycle</keyword>
<evidence type="ECO:0000259" key="15">
    <source>
        <dbReference type="SMART" id="SM00382"/>
    </source>
</evidence>
<dbReference type="Gene3D" id="1.10.8.60">
    <property type="match status" value="1"/>
</dbReference>
<dbReference type="Gene3D" id="3.40.50.300">
    <property type="entry name" value="P-loop containing nucleotide triphosphate hydrolases"/>
    <property type="match status" value="1"/>
</dbReference>
<dbReference type="GO" id="GO:0016363">
    <property type="term" value="C:nuclear matrix"/>
    <property type="evidence" value="ECO:0007669"/>
    <property type="project" value="UniProtKB-SubCell"/>
</dbReference>
<dbReference type="InterPro" id="IPR003593">
    <property type="entry name" value="AAA+_ATPase"/>
</dbReference>
<feature type="compositionally biased region" description="Polar residues" evidence="14">
    <location>
        <begin position="455"/>
        <end position="465"/>
    </location>
</feature>
<dbReference type="GO" id="GO:0008568">
    <property type="term" value="F:microtubule severing ATPase activity"/>
    <property type="evidence" value="ECO:0007669"/>
    <property type="project" value="TreeGrafter"/>
</dbReference>
<dbReference type="FunFam" id="3.40.50.300:FF:000495">
    <property type="entry name" value="Fidgetin like 2"/>
    <property type="match status" value="1"/>
</dbReference>
<comment type="caution">
    <text evidence="16">The sequence shown here is derived from an EMBL/GenBank/DDBJ whole genome shotgun (WGS) entry which is preliminary data.</text>
</comment>
<dbReference type="AlphaFoldDB" id="A0AAV7S7S7"/>
<feature type="domain" description="AAA+ ATPase" evidence="15">
    <location>
        <begin position="608"/>
        <end position="744"/>
    </location>
</feature>
<comment type="subcellular location">
    <subcellularLocation>
        <location evidence="2">Cytoplasm</location>
        <location evidence="2">Cytoskeleton</location>
        <location evidence="2">Microtubule organizing center</location>
        <location evidence="2">Centrosome</location>
    </subcellularLocation>
    <subcellularLocation>
        <location evidence="1">Nucleus matrix</location>
    </subcellularLocation>
</comment>
<keyword evidence="17" id="KW-1185">Reference proteome</keyword>
<evidence type="ECO:0000256" key="4">
    <source>
        <dbReference type="ARBA" id="ARBA00022490"/>
    </source>
</evidence>
<dbReference type="FunFam" id="1.10.8.60:FF:000022">
    <property type="entry name" value="Fidgetin like 1"/>
    <property type="match status" value="1"/>
</dbReference>
<evidence type="ECO:0000256" key="9">
    <source>
        <dbReference type="ARBA" id="ARBA00022840"/>
    </source>
</evidence>
<evidence type="ECO:0000256" key="5">
    <source>
        <dbReference type="ARBA" id="ARBA00022618"/>
    </source>
</evidence>
<dbReference type="GO" id="GO:0005874">
    <property type="term" value="C:microtubule"/>
    <property type="evidence" value="ECO:0007669"/>
    <property type="project" value="UniProtKB-KW"/>
</dbReference>